<keyword evidence="3" id="KW-0934">Plastid</keyword>
<dbReference type="InterPro" id="IPR050502">
    <property type="entry name" value="Euk_RNA-bind_prot"/>
</dbReference>
<dbReference type="SMART" id="SM00361">
    <property type="entry name" value="RRM_1"/>
    <property type="match status" value="2"/>
</dbReference>
<dbReference type="InParanoid" id="A0A200R343"/>
<evidence type="ECO:0000256" key="6">
    <source>
        <dbReference type="ARBA" id="ARBA00022884"/>
    </source>
</evidence>
<keyword evidence="2" id="KW-0150">Chloroplast</keyword>
<keyword evidence="5" id="KW-0677">Repeat</keyword>
<dbReference type="OMA" id="HRFFCAA"/>
<evidence type="ECO:0000256" key="3">
    <source>
        <dbReference type="ARBA" id="ARBA00022640"/>
    </source>
</evidence>
<dbReference type="OrthoDB" id="439808at2759"/>
<keyword evidence="12" id="KW-1185">Reference proteome</keyword>
<evidence type="ECO:0000256" key="8">
    <source>
        <dbReference type="PROSITE-ProRule" id="PRU00176"/>
    </source>
</evidence>
<keyword evidence="7" id="KW-0687">Ribonucleoprotein</keyword>
<reference evidence="11 12" key="1">
    <citation type="journal article" date="2017" name="Mol. Plant">
        <title>The Genome of Medicinal Plant Macleaya cordata Provides New Insights into Benzylisoquinoline Alkaloids Metabolism.</title>
        <authorList>
            <person name="Liu X."/>
            <person name="Liu Y."/>
            <person name="Huang P."/>
            <person name="Ma Y."/>
            <person name="Qing Z."/>
            <person name="Tang Q."/>
            <person name="Cao H."/>
            <person name="Cheng P."/>
            <person name="Zheng Y."/>
            <person name="Yuan Z."/>
            <person name="Zhou Y."/>
            <person name="Liu J."/>
            <person name="Tang Z."/>
            <person name="Zhuo Y."/>
            <person name="Zhang Y."/>
            <person name="Yu L."/>
            <person name="Huang J."/>
            <person name="Yang P."/>
            <person name="Peng Q."/>
            <person name="Zhang J."/>
            <person name="Jiang W."/>
            <person name="Zhang Z."/>
            <person name="Lin K."/>
            <person name="Ro D.K."/>
            <person name="Chen X."/>
            <person name="Xiong X."/>
            <person name="Shang Y."/>
            <person name="Huang S."/>
            <person name="Zeng J."/>
        </authorList>
    </citation>
    <scope>NUCLEOTIDE SEQUENCE [LARGE SCALE GENOMIC DNA]</scope>
    <source>
        <strain evidence="12">cv. BLH2017</strain>
        <tissue evidence="11">Root</tissue>
    </source>
</reference>
<dbReference type="InterPro" id="IPR048289">
    <property type="entry name" value="RRM2_NsCP33-like"/>
</dbReference>
<feature type="domain" description="RRM" evidence="10">
    <location>
        <begin position="212"/>
        <end position="290"/>
    </location>
</feature>
<evidence type="ECO:0000256" key="9">
    <source>
        <dbReference type="SAM" id="MobiDB-lite"/>
    </source>
</evidence>
<dbReference type="InterPro" id="IPR035979">
    <property type="entry name" value="RBD_domain_sf"/>
</dbReference>
<dbReference type="PANTHER" id="PTHR48025:SF11">
    <property type="entry name" value="RNA-BINDING PROTEIN CP33, CHLOROPLASTIC"/>
    <property type="match status" value="1"/>
</dbReference>
<proteinExistence type="predicted"/>
<feature type="compositionally biased region" description="Acidic residues" evidence="9">
    <location>
        <begin position="82"/>
        <end position="104"/>
    </location>
</feature>
<dbReference type="CDD" id="cd21608">
    <property type="entry name" value="RRM2_NsCP33_like"/>
    <property type="match status" value="1"/>
</dbReference>
<dbReference type="Gene3D" id="3.30.70.330">
    <property type="match status" value="2"/>
</dbReference>
<feature type="region of interest" description="Disordered" evidence="9">
    <location>
        <begin position="291"/>
        <end position="321"/>
    </location>
</feature>
<feature type="region of interest" description="Disordered" evidence="9">
    <location>
        <begin position="82"/>
        <end position="111"/>
    </location>
</feature>
<dbReference type="SMART" id="SM00360">
    <property type="entry name" value="RRM"/>
    <property type="match status" value="2"/>
</dbReference>
<name>A0A200R343_MACCD</name>
<keyword evidence="4" id="KW-0507">mRNA processing</keyword>
<dbReference type="GO" id="GO:1901259">
    <property type="term" value="P:chloroplast rRNA processing"/>
    <property type="evidence" value="ECO:0007669"/>
    <property type="project" value="TreeGrafter"/>
</dbReference>
<protein>
    <submittedName>
        <fullName evidence="11">RNA recognition motif domain</fullName>
    </submittedName>
</protein>
<comment type="caution">
    <text evidence="11">The sequence shown here is derived from an EMBL/GenBank/DDBJ whole genome shotgun (WGS) entry which is preliminary data.</text>
</comment>
<dbReference type="SUPFAM" id="SSF54928">
    <property type="entry name" value="RNA-binding domain, RBD"/>
    <property type="match status" value="2"/>
</dbReference>
<dbReference type="InterPro" id="IPR000504">
    <property type="entry name" value="RRM_dom"/>
</dbReference>
<evidence type="ECO:0000256" key="5">
    <source>
        <dbReference type="ARBA" id="ARBA00022737"/>
    </source>
</evidence>
<evidence type="ECO:0000256" key="4">
    <source>
        <dbReference type="ARBA" id="ARBA00022664"/>
    </source>
</evidence>
<dbReference type="STRING" id="56857.A0A200R343"/>
<dbReference type="GO" id="GO:0009535">
    <property type="term" value="C:chloroplast thylakoid membrane"/>
    <property type="evidence" value="ECO:0007669"/>
    <property type="project" value="TreeGrafter"/>
</dbReference>
<dbReference type="GO" id="GO:1990904">
    <property type="term" value="C:ribonucleoprotein complex"/>
    <property type="evidence" value="ECO:0007669"/>
    <property type="project" value="UniProtKB-KW"/>
</dbReference>
<dbReference type="Proteomes" id="UP000195402">
    <property type="component" value="Unassembled WGS sequence"/>
</dbReference>
<evidence type="ECO:0000256" key="2">
    <source>
        <dbReference type="ARBA" id="ARBA00022528"/>
    </source>
</evidence>
<dbReference type="AlphaFoldDB" id="A0A200R343"/>
<dbReference type="EMBL" id="MVGT01000452">
    <property type="protein sequence ID" value="OVA17133.1"/>
    <property type="molecule type" value="Genomic_DNA"/>
</dbReference>
<keyword evidence="6 8" id="KW-0694">RNA-binding</keyword>
<dbReference type="PROSITE" id="PS50102">
    <property type="entry name" value="RRM"/>
    <property type="match status" value="2"/>
</dbReference>
<feature type="compositionally biased region" description="Basic and acidic residues" evidence="9">
    <location>
        <begin position="303"/>
        <end position="312"/>
    </location>
</feature>
<comment type="subcellular location">
    <subcellularLocation>
        <location evidence="1">Plastid</location>
        <location evidence="1">Chloroplast</location>
    </subcellularLocation>
</comment>
<organism evidence="11 12">
    <name type="scientific">Macleaya cordata</name>
    <name type="common">Five-seeded plume-poppy</name>
    <name type="synonym">Bocconia cordata</name>
    <dbReference type="NCBI Taxonomy" id="56857"/>
    <lineage>
        <taxon>Eukaryota</taxon>
        <taxon>Viridiplantae</taxon>
        <taxon>Streptophyta</taxon>
        <taxon>Embryophyta</taxon>
        <taxon>Tracheophyta</taxon>
        <taxon>Spermatophyta</taxon>
        <taxon>Magnoliopsida</taxon>
        <taxon>Ranunculales</taxon>
        <taxon>Papaveraceae</taxon>
        <taxon>Papaveroideae</taxon>
        <taxon>Macleaya</taxon>
    </lineage>
</organism>
<dbReference type="GO" id="GO:0003729">
    <property type="term" value="F:mRNA binding"/>
    <property type="evidence" value="ECO:0007669"/>
    <property type="project" value="TreeGrafter"/>
</dbReference>
<feature type="domain" description="RRM" evidence="10">
    <location>
        <begin position="109"/>
        <end position="187"/>
    </location>
</feature>
<dbReference type="Pfam" id="PF00076">
    <property type="entry name" value="RRM_1"/>
    <property type="match status" value="2"/>
</dbReference>
<dbReference type="FunCoup" id="A0A200R343">
    <property type="interactions" value="1706"/>
</dbReference>
<gene>
    <name evidence="11" type="ORF">BVC80_9045g25</name>
</gene>
<evidence type="ECO:0000259" key="10">
    <source>
        <dbReference type="PROSITE" id="PS50102"/>
    </source>
</evidence>
<dbReference type="PANTHER" id="PTHR48025">
    <property type="entry name" value="OS02G0815200 PROTEIN"/>
    <property type="match status" value="1"/>
</dbReference>
<dbReference type="InterPro" id="IPR012677">
    <property type="entry name" value="Nucleotide-bd_a/b_plait_sf"/>
</dbReference>
<dbReference type="InterPro" id="IPR003954">
    <property type="entry name" value="RRM_euk-type"/>
</dbReference>
<evidence type="ECO:0000313" key="12">
    <source>
        <dbReference type="Proteomes" id="UP000195402"/>
    </source>
</evidence>
<accession>A0A200R343</accession>
<evidence type="ECO:0000256" key="7">
    <source>
        <dbReference type="ARBA" id="ARBA00023274"/>
    </source>
</evidence>
<dbReference type="GO" id="GO:0006397">
    <property type="term" value="P:mRNA processing"/>
    <property type="evidence" value="ECO:0007669"/>
    <property type="project" value="UniProtKB-KW"/>
</dbReference>
<dbReference type="CDD" id="cd21609">
    <property type="entry name" value="RRM1_PSRP2_like"/>
    <property type="match status" value="1"/>
</dbReference>
<evidence type="ECO:0000256" key="1">
    <source>
        <dbReference type="ARBA" id="ARBA00004229"/>
    </source>
</evidence>
<sequence length="321" mass="35381">MKLMAAPSISMAAASSTTTASVRLRHRIINLSLDFPPSTLNPNCFGTKPKFLKIKTHHSVLSNYLHCHESTSAFDNYKDYESEFEEGEEDEEDDDKEDEEEVPEQSEGSRLYVGNLPYSMTSSQLTDVFSEAGRVDSAEIVYDRVTDRSRGFAFVTMGSSEEAKEAIRMFDGSQVGGRTVKVNFPEVPRGGEREVMGPKIRRSYRGFIDSPHKIYAGNLGWSVTSEDLKNAFANQPGLLGAKVIYDRDSGKARGFGFVTFSSAEDAQSAIDALNGVAVEGRPLRLNLAAERANTTSSQVEETSSERETDIHENALQSTISM</sequence>
<evidence type="ECO:0000313" key="11">
    <source>
        <dbReference type="EMBL" id="OVA17133.1"/>
    </source>
</evidence>